<dbReference type="SUPFAM" id="SSF56014">
    <property type="entry name" value="Nitrite and sulphite reductase 4Fe-4S domain-like"/>
    <property type="match status" value="1"/>
</dbReference>
<keyword evidence="4 7" id="KW-0408">Iron</keyword>
<evidence type="ECO:0000256" key="2">
    <source>
        <dbReference type="ARBA" id="ARBA00022723"/>
    </source>
</evidence>
<dbReference type="InterPro" id="IPR004588">
    <property type="entry name" value="IspG_bac-typ"/>
</dbReference>
<evidence type="ECO:0000313" key="11">
    <source>
        <dbReference type="Proteomes" id="UP000767291"/>
    </source>
</evidence>
<dbReference type="Pfam" id="PF26540">
    <property type="entry name" value="GcpE_C"/>
    <property type="match status" value="1"/>
</dbReference>
<keyword evidence="5 7" id="KW-0411">Iron-sulfur</keyword>
<dbReference type="GO" id="GO:0046429">
    <property type="term" value="F:4-hydroxy-3-methylbut-2-en-1-yl diphosphate synthase activity (ferredoxin)"/>
    <property type="evidence" value="ECO:0007669"/>
    <property type="project" value="UniProtKB-EC"/>
</dbReference>
<dbReference type="PIRSF" id="PIRSF004640">
    <property type="entry name" value="IspG"/>
    <property type="match status" value="1"/>
</dbReference>
<evidence type="ECO:0000256" key="3">
    <source>
        <dbReference type="ARBA" id="ARBA00023002"/>
    </source>
</evidence>
<dbReference type="Gene3D" id="3.30.413.10">
    <property type="entry name" value="Sulfite Reductase Hemoprotein, domain 1"/>
    <property type="match status" value="1"/>
</dbReference>
<keyword evidence="3 7" id="KW-0560">Oxidoreductase</keyword>
<evidence type="ECO:0000256" key="7">
    <source>
        <dbReference type="HAMAP-Rule" id="MF_00159"/>
    </source>
</evidence>
<feature type="domain" description="IspG TIM-barrel" evidence="8">
    <location>
        <begin position="8"/>
        <end position="247"/>
    </location>
</feature>
<comment type="catalytic activity">
    <reaction evidence="7">
        <text>(2E)-4-hydroxy-3-methylbut-2-enyl diphosphate + oxidized [flavodoxin] + H2O + 2 H(+) = 2-C-methyl-D-erythritol 2,4-cyclic diphosphate + reduced [flavodoxin]</text>
        <dbReference type="Rhea" id="RHEA:43604"/>
        <dbReference type="Rhea" id="RHEA-COMP:10622"/>
        <dbReference type="Rhea" id="RHEA-COMP:10623"/>
        <dbReference type="ChEBI" id="CHEBI:15377"/>
        <dbReference type="ChEBI" id="CHEBI:15378"/>
        <dbReference type="ChEBI" id="CHEBI:57618"/>
        <dbReference type="ChEBI" id="CHEBI:58210"/>
        <dbReference type="ChEBI" id="CHEBI:58483"/>
        <dbReference type="ChEBI" id="CHEBI:128753"/>
        <dbReference type="EC" id="1.17.7.3"/>
    </reaction>
</comment>
<dbReference type="Gene3D" id="3.20.20.20">
    <property type="entry name" value="Dihydropteroate synthase-like"/>
    <property type="match status" value="1"/>
</dbReference>
<sequence length="351" mass="37778">MSYSRKKTREVSVGNVKIGGDNPISVQSMTNTDTRDAKATIEQIKRLEEAGCDLVRVAVPDMVAAKAIGEIKSKVSIPVIADIHFDYKLALEAIDQGVDGVRINPGNIGDVSRVKMVVDKCKEKNIKIRIGVNGGSLEKELLEKYGSATSEALVESAMSHIKILEDLDFYNTVISLKSSDIFKTIDAYRLISEKVDYPLHVGITESGSIKKGTIKSSIGVGALLVEGIGDTIRISLTGDPVEEVNVGKEILRSLGLLNDKIKVVSCPTCGRCNIDLISVVNDVEKKIADLDKDITVAIMGCAVNGPGEAREADVGIAGGKGEGLLFKKGEIVRKIKDSDLVEELLDEIDRL</sequence>
<protein>
    <recommendedName>
        <fullName evidence="7">4-hydroxy-3-methylbut-2-en-1-yl diphosphate synthase (flavodoxin)</fullName>
        <ecNumber evidence="7">1.17.7.3</ecNumber>
    </recommendedName>
    <alternativeName>
        <fullName evidence="7">1-hydroxy-2-methyl-2-(E)-butenyl 4-diphosphate synthase</fullName>
    </alternativeName>
</protein>
<feature type="binding site" evidence="7">
    <location>
        <position position="269"/>
    </location>
    <ligand>
        <name>[4Fe-4S] cluster</name>
        <dbReference type="ChEBI" id="CHEBI:49883"/>
    </ligand>
</feature>
<keyword evidence="6 7" id="KW-0414">Isoprene biosynthesis</keyword>
<evidence type="ECO:0000259" key="8">
    <source>
        <dbReference type="Pfam" id="PF04551"/>
    </source>
</evidence>
<dbReference type="SUPFAM" id="SSF51717">
    <property type="entry name" value="Dihydropteroate synthetase-like"/>
    <property type="match status" value="1"/>
</dbReference>
<dbReference type="HAMAP" id="MF_00159">
    <property type="entry name" value="IspG"/>
    <property type="match status" value="1"/>
</dbReference>
<dbReference type="GO" id="GO:0141197">
    <property type="term" value="F:4-hydroxy-3-methylbut-2-enyl-diphosphate synthase activity (flavodoxin)"/>
    <property type="evidence" value="ECO:0007669"/>
    <property type="project" value="UniProtKB-EC"/>
</dbReference>
<evidence type="ECO:0000256" key="1">
    <source>
        <dbReference type="ARBA" id="ARBA00022485"/>
    </source>
</evidence>
<comment type="pathway">
    <text evidence="7">Isoprenoid biosynthesis; isopentenyl diphosphate biosynthesis via DXP pathway; isopentenyl diphosphate from 1-deoxy-D-xylulose 5-phosphate: step 5/6.</text>
</comment>
<dbReference type="PANTHER" id="PTHR30454:SF0">
    <property type="entry name" value="4-HYDROXY-3-METHYLBUT-2-EN-1-YL DIPHOSPHATE SYNTHASE (FERREDOXIN), CHLOROPLASTIC"/>
    <property type="match status" value="1"/>
</dbReference>
<organism evidence="10 11">
    <name type="scientific">Metaclostridioides mangenotii</name>
    <dbReference type="NCBI Taxonomy" id="1540"/>
    <lineage>
        <taxon>Bacteria</taxon>
        <taxon>Bacillati</taxon>
        <taxon>Bacillota</taxon>
        <taxon>Clostridia</taxon>
        <taxon>Peptostreptococcales</taxon>
        <taxon>Peptostreptococcaceae</taxon>
        <taxon>Metaclostridioides</taxon>
    </lineage>
</organism>
<evidence type="ECO:0000259" key="9">
    <source>
        <dbReference type="Pfam" id="PF26540"/>
    </source>
</evidence>
<dbReference type="InterPro" id="IPR045854">
    <property type="entry name" value="NO2/SO3_Rdtase_4Fe4S_sf"/>
</dbReference>
<evidence type="ECO:0000256" key="5">
    <source>
        <dbReference type="ARBA" id="ARBA00023014"/>
    </source>
</evidence>
<keyword evidence="2 7" id="KW-0479">Metal-binding</keyword>
<dbReference type="PANTHER" id="PTHR30454">
    <property type="entry name" value="4-HYDROXY-3-METHYLBUT-2-EN-1-YL DIPHOSPHATE SYNTHASE"/>
    <property type="match status" value="1"/>
</dbReference>
<dbReference type="NCBIfam" id="TIGR00612">
    <property type="entry name" value="ispG_gcpE"/>
    <property type="match status" value="1"/>
</dbReference>
<evidence type="ECO:0000256" key="4">
    <source>
        <dbReference type="ARBA" id="ARBA00023004"/>
    </source>
</evidence>
<evidence type="ECO:0000313" key="10">
    <source>
        <dbReference type="EMBL" id="MBP1853881.1"/>
    </source>
</evidence>
<evidence type="ECO:0000256" key="6">
    <source>
        <dbReference type="ARBA" id="ARBA00023229"/>
    </source>
</evidence>
<dbReference type="InterPro" id="IPR058579">
    <property type="entry name" value="IspG_C"/>
</dbReference>
<dbReference type="Pfam" id="PF04551">
    <property type="entry name" value="GcpE"/>
    <property type="match status" value="1"/>
</dbReference>
<keyword evidence="11" id="KW-1185">Reference proteome</keyword>
<dbReference type="Proteomes" id="UP000767291">
    <property type="component" value="Unassembled WGS sequence"/>
</dbReference>
<dbReference type="InterPro" id="IPR016425">
    <property type="entry name" value="IspG_bac"/>
</dbReference>
<accession>A0ABS4E7I0</accession>
<dbReference type="InterPro" id="IPR011005">
    <property type="entry name" value="Dihydropteroate_synth-like_sf"/>
</dbReference>
<name>A0ABS4E7I0_9FIRM</name>
<comment type="caution">
    <text evidence="10">The sequence shown here is derived from an EMBL/GenBank/DDBJ whole genome shotgun (WGS) entry which is preliminary data.</text>
</comment>
<feature type="binding site" evidence="7">
    <location>
        <position position="301"/>
    </location>
    <ligand>
        <name>[4Fe-4S] cluster</name>
        <dbReference type="ChEBI" id="CHEBI:49883"/>
    </ligand>
</feature>
<gene>
    <name evidence="7" type="primary">ispG</name>
    <name evidence="10" type="ORF">J2Z43_000271</name>
</gene>
<comment type="similarity">
    <text evidence="7">Belongs to the IspG family.</text>
</comment>
<keyword evidence="1 7" id="KW-0004">4Fe-4S</keyword>
<dbReference type="NCBIfam" id="NF001540">
    <property type="entry name" value="PRK00366.1"/>
    <property type="match status" value="1"/>
</dbReference>
<dbReference type="RefSeq" id="WP_209455502.1">
    <property type="nucleotide sequence ID" value="NZ_BAAACS010000017.1"/>
</dbReference>
<feature type="domain" description="IspG C-terminal" evidence="9">
    <location>
        <begin position="262"/>
        <end position="349"/>
    </location>
</feature>
<comment type="cofactor">
    <cofactor evidence="7">
        <name>[4Fe-4S] cluster</name>
        <dbReference type="ChEBI" id="CHEBI:49883"/>
    </cofactor>
    <text evidence="7">Binds 1 [4Fe-4S] cluster.</text>
</comment>
<proteinExistence type="inferred from homology"/>
<dbReference type="InterPro" id="IPR058578">
    <property type="entry name" value="IspG_TIM"/>
</dbReference>
<comment type="function">
    <text evidence="7">Converts 2C-methyl-D-erythritol 2,4-cyclodiphosphate (ME-2,4cPP) into 1-hydroxy-2-methyl-2-(E)-butenyl 4-diphosphate.</text>
</comment>
<dbReference type="EMBL" id="JAGGJX010000001">
    <property type="protein sequence ID" value="MBP1853881.1"/>
    <property type="molecule type" value="Genomic_DNA"/>
</dbReference>
<feature type="binding site" evidence="7">
    <location>
        <position position="266"/>
    </location>
    <ligand>
        <name>[4Fe-4S] cluster</name>
        <dbReference type="ChEBI" id="CHEBI:49883"/>
    </ligand>
</feature>
<dbReference type="EC" id="1.17.7.3" evidence="7"/>
<feature type="binding site" evidence="7">
    <location>
        <position position="308"/>
    </location>
    <ligand>
        <name>[4Fe-4S] cluster</name>
        <dbReference type="ChEBI" id="CHEBI:49883"/>
    </ligand>
</feature>
<reference evidence="10 11" key="1">
    <citation type="submission" date="2021-03" db="EMBL/GenBank/DDBJ databases">
        <title>Genomic Encyclopedia of Type Strains, Phase IV (KMG-IV): sequencing the most valuable type-strain genomes for metagenomic binning, comparative biology and taxonomic classification.</title>
        <authorList>
            <person name="Goeker M."/>
        </authorList>
    </citation>
    <scope>NUCLEOTIDE SEQUENCE [LARGE SCALE GENOMIC DNA]</scope>
    <source>
        <strain evidence="10 11">DSM 1289</strain>
    </source>
</reference>